<dbReference type="AlphaFoldDB" id="A0A438FW92"/>
<accession>A0A438FW92</accession>
<gene>
    <name evidence="2" type="ORF">CK203_046371</name>
</gene>
<feature type="region of interest" description="Disordered" evidence="1">
    <location>
        <begin position="44"/>
        <end position="97"/>
    </location>
</feature>
<protein>
    <submittedName>
        <fullName evidence="2">Uncharacterized protein</fullName>
    </submittedName>
</protein>
<evidence type="ECO:0000256" key="1">
    <source>
        <dbReference type="SAM" id="MobiDB-lite"/>
    </source>
</evidence>
<evidence type="ECO:0000313" key="3">
    <source>
        <dbReference type="Proteomes" id="UP000288805"/>
    </source>
</evidence>
<evidence type="ECO:0000313" key="2">
    <source>
        <dbReference type="EMBL" id="RVW64214.1"/>
    </source>
</evidence>
<sequence length="97" mass="11394">MKFFSEQGSCVGAVDKQRRREGVRGWRDLRRRCLRKVDRGAGWIKGKVRRTSDGDKSNKSDQSKEKRNSVDAPQWQNLIVQERDHPGQKTGLRRQWN</sequence>
<dbReference type="EMBL" id="QGNW01000724">
    <property type="protein sequence ID" value="RVW64214.1"/>
    <property type="molecule type" value="Genomic_DNA"/>
</dbReference>
<reference evidence="2 3" key="1">
    <citation type="journal article" date="2018" name="PLoS Genet.">
        <title>Population sequencing reveals clonal diversity and ancestral inbreeding in the grapevine cultivar Chardonnay.</title>
        <authorList>
            <person name="Roach M.J."/>
            <person name="Johnson D.L."/>
            <person name="Bohlmann J."/>
            <person name="van Vuuren H.J."/>
            <person name="Jones S.J."/>
            <person name="Pretorius I.S."/>
            <person name="Schmidt S.A."/>
            <person name="Borneman A.R."/>
        </authorList>
    </citation>
    <scope>NUCLEOTIDE SEQUENCE [LARGE SCALE GENOMIC DNA]</scope>
    <source>
        <strain evidence="3">cv. Chardonnay</strain>
        <tissue evidence="2">Leaf</tissue>
    </source>
</reference>
<organism evidence="2 3">
    <name type="scientific">Vitis vinifera</name>
    <name type="common">Grape</name>
    <dbReference type="NCBI Taxonomy" id="29760"/>
    <lineage>
        <taxon>Eukaryota</taxon>
        <taxon>Viridiplantae</taxon>
        <taxon>Streptophyta</taxon>
        <taxon>Embryophyta</taxon>
        <taxon>Tracheophyta</taxon>
        <taxon>Spermatophyta</taxon>
        <taxon>Magnoliopsida</taxon>
        <taxon>eudicotyledons</taxon>
        <taxon>Gunneridae</taxon>
        <taxon>Pentapetalae</taxon>
        <taxon>rosids</taxon>
        <taxon>Vitales</taxon>
        <taxon>Vitaceae</taxon>
        <taxon>Viteae</taxon>
        <taxon>Vitis</taxon>
    </lineage>
</organism>
<dbReference type="Proteomes" id="UP000288805">
    <property type="component" value="Unassembled WGS sequence"/>
</dbReference>
<proteinExistence type="predicted"/>
<name>A0A438FW92_VITVI</name>
<comment type="caution">
    <text evidence="2">The sequence shown here is derived from an EMBL/GenBank/DDBJ whole genome shotgun (WGS) entry which is preliminary data.</text>
</comment>
<feature type="compositionally biased region" description="Basic and acidic residues" evidence="1">
    <location>
        <begin position="50"/>
        <end position="69"/>
    </location>
</feature>